<feature type="transmembrane region" description="Helical" evidence="4">
    <location>
        <begin position="93"/>
        <end position="114"/>
    </location>
</feature>
<evidence type="ECO:0000256" key="3">
    <source>
        <dbReference type="SAM" id="MobiDB-lite"/>
    </source>
</evidence>
<name>W3VP82_MOEAP</name>
<feature type="compositionally biased region" description="Basic and acidic residues" evidence="3">
    <location>
        <begin position="711"/>
        <end position="721"/>
    </location>
</feature>
<evidence type="ECO:0000313" key="6">
    <source>
        <dbReference type="Proteomes" id="UP000019462"/>
    </source>
</evidence>
<evidence type="ECO:0000256" key="2">
    <source>
        <dbReference type="ARBA" id="ARBA00022737"/>
    </source>
</evidence>
<dbReference type="EMBL" id="AWNI01000010">
    <property type="protein sequence ID" value="ETS62587.1"/>
    <property type="molecule type" value="Genomic_DNA"/>
</dbReference>
<reference evidence="5 6" key="1">
    <citation type="journal article" date="2014" name="Genome Announc.">
        <title>Genome sequence of the basidiomycetous fungus Pseudozyma aphidis DSM70725, an efficient producer of biosurfactant mannosylerythritol lipids.</title>
        <authorList>
            <person name="Lorenz S."/>
            <person name="Guenther M."/>
            <person name="Grumaz C."/>
            <person name="Rupp S."/>
            <person name="Zibek S."/>
            <person name="Sohn K."/>
        </authorList>
    </citation>
    <scope>NUCLEOTIDE SEQUENCE [LARGE SCALE GENOMIC DNA]</scope>
    <source>
        <strain evidence="6">ATCC 32657 / CBS 517.83 / DSM 70725 / JCM 10318 / NBRC 10182 / NRRL Y-7954 / St-0401</strain>
    </source>
</reference>
<evidence type="ECO:0000256" key="4">
    <source>
        <dbReference type="SAM" id="Phobius"/>
    </source>
</evidence>
<keyword evidence="4" id="KW-0812">Transmembrane</keyword>
<keyword evidence="2" id="KW-0677">Repeat</keyword>
<feature type="compositionally biased region" description="Low complexity" evidence="3">
    <location>
        <begin position="698"/>
        <end position="709"/>
    </location>
</feature>
<dbReference type="Proteomes" id="UP000019462">
    <property type="component" value="Unassembled WGS sequence"/>
</dbReference>
<feature type="region of interest" description="Disordered" evidence="3">
    <location>
        <begin position="824"/>
        <end position="851"/>
    </location>
</feature>
<dbReference type="InterPro" id="IPR011043">
    <property type="entry name" value="Gal_Oxase/kelch_b-propeller"/>
</dbReference>
<comment type="caution">
    <text evidence="5">The sequence shown here is derived from an EMBL/GenBank/DDBJ whole genome shotgun (WGS) entry which is preliminary data.</text>
</comment>
<keyword evidence="1" id="KW-0880">Kelch repeat</keyword>
<evidence type="ECO:0008006" key="7">
    <source>
        <dbReference type="Google" id="ProtNLM"/>
    </source>
</evidence>
<evidence type="ECO:0000256" key="1">
    <source>
        <dbReference type="ARBA" id="ARBA00022441"/>
    </source>
</evidence>
<evidence type="ECO:0000313" key="5">
    <source>
        <dbReference type="EMBL" id="ETS62587.1"/>
    </source>
</evidence>
<accession>W3VP82</accession>
<protein>
    <recommendedName>
        <fullName evidence="7">Galactose oxidase</fullName>
    </recommendedName>
</protein>
<feature type="region of interest" description="Disordered" evidence="3">
    <location>
        <begin position="689"/>
        <end position="727"/>
    </location>
</feature>
<organism evidence="5 6">
    <name type="scientific">Moesziomyces aphidis</name>
    <name type="common">Pseudozyma aphidis</name>
    <dbReference type="NCBI Taxonomy" id="84754"/>
    <lineage>
        <taxon>Eukaryota</taxon>
        <taxon>Fungi</taxon>
        <taxon>Dikarya</taxon>
        <taxon>Basidiomycota</taxon>
        <taxon>Ustilaginomycotina</taxon>
        <taxon>Ustilaginomycetes</taxon>
        <taxon>Ustilaginales</taxon>
        <taxon>Ustilaginaceae</taxon>
        <taxon>Moesziomyces</taxon>
    </lineage>
</organism>
<dbReference type="OrthoDB" id="432528at2759"/>
<dbReference type="PANTHER" id="PTHR46093">
    <property type="entry name" value="ACYL-COA-BINDING DOMAIN-CONTAINING PROTEIN 5"/>
    <property type="match status" value="1"/>
</dbReference>
<proteinExistence type="predicted"/>
<feature type="region of interest" description="Disordered" evidence="3">
    <location>
        <begin position="152"/>
        <end position="182"/>
    </location>
</feature>
<feature type="region of interest" description="Disordered" evidence="3">
    <location>
        <begin position="1"/>
        <end position="86"/>
    </location>
</feature>
<dbReference type="InterPro" id="IPR015915">
    <property type="entry name" value="Kelch-typ_b-propeller"/>
</dbReference>
<dbReference type="PANTHER" id="PTHR46093:SF18">
    <property type="entry name" value="FIBRONECTIN TYPE-III DOMAIN-CONTAINING PROTEIN"/>
    <property type="match status" value="1"/>
</dbReference>
<feature type="compositionally biased region" description="Basic and acidic residues" evidence="3">
    <location>
        <begin position="161"/>
        <end position="178"/>
    </location>
</feature>
<dbReference type="Pfam" id="PF24681">
    <property type="entry name" value="Kelch_KLHDC2_KLHL20_DRC7"/>
    <property type="match status" value="1"/>
</dbReference>
<keyword evidence="4" id="KW-1133">Transmembrane helix</keyword>
<keyword evidence="6" id="KW-1185">Reference proteome</keyword>
<dbReference type="HOGENOM" id="CLU_291550_0_0_1"/>
<dbReference type="SUPFAM" id="SSF50965">
    <property type="entry name" value="Galactose oxidase, central domain"/>
    <property type="match status" value="1"/>
</dbReference>
<dbReference type="AlphaFoldDB" id="W3VP82"/>
<keyword evidence="4" id="KW-0472">Membrane</keyword>
<gene>
    <name evidence="5" type="ORF">PaG_03224</name>
</gene>
<feature type="region of interest" description="Disordered" evidence="3">
    <location>
        <begin position="115"/>
        <end position="138"/>
    </location>
</feature>
<sequence length="1082" mass="113504">MAQQTRTNRRQSRLRPRSEQESHVETALASISRAPLASRPTTAQRAVVPACQAGPSRFPDHQPILSPSRRHTKAQAASRGSQGFRGSSAKSMWLLRSILVALLLPYVAALPSSYVSDPRRSARLEPGSARHLPQPRNYQPVARSQLKVGRDLASTPAQPGHLDRDRSSTADGKRRELDPQDVLRSARLRRDEVFPSVVAIDAASDESAQDDSGRTLTIVFEKADGTESNVTLTPPSRRWGQTATFMPAHNIVLVVGGQTSISGDITNDVYALDASQLTPSGQNTSASSQSWQRLSSEGLPAHAFAAATSAVDPADGSEKLWIVGGVTQSCAQDAPAYVWSAPVGNITAGKWTAVYTDDGVTPSRRRGAKAVTITSANATSVMVSGGTFDASTCATTTGTYAGVDMWTESSAMASASSLVSASAETAHVGIDITGSAYASVQSLALDSRMRDFSLTDYTTVVLPANGTCGEKVLFLGGKSQAGQMAPLDRFWALDMATGNWEHWNATGLIPSGRMGHTAVVTPDGKVIIHGGYLEDPSEFTTENDPINEVFILDPHQSPARWDAAVWTSESSAPPALAFHSAVMASDVMVTSFGKLSDGPLSDYSSQSFIASGQNAASPVHFLDTATLSNAGGLTWSTSAAGVAEARQAVANTVAAGQVSAPTQSEAAPAQQAPVAPAVATEPVQPAAIAAPSEEAKPEVAAPTPAAAPSDDGDKAGQKDGASDAGANSNHTGAIAGSLLGAAAVAAAIGGIYAYRKRKEAAAYNLGRDAGNRDAEADLARFHGDEEKGDRAPPVSSLYLRGDGAVAAAAGGAGWSARLKRAASTLNRSKPEGGAADDKYTSTPKPLMTLGNIAPRRNAGAAEPQHETVAKRDLPDHFITQLADDESPFVFCDNEPLGRGKLLMPTDDGRGELKLLHTNASHASLATVGTIESNAAASHFSYPYLSGMHRGSSPRSYNSEHTTGGVQRVRVILGTPESCYDKMHMSPGDVVSPYHLPRNPHASPESLFLNFDLDHAHDDDLDTNVAVDGVSVAPQDIRTPVFPWDTPAITAPAPAKIIEPTGNGRTMSMLRTQPTSLHVTNAW</sequence>
<dbReference type="Gene3D" id="2.120.10.80">
    <property type="entry name" value="Kelch-type beta propeller"/>
    <property type="match status" value="2"/>
</dbReference>